<dbReference type="SUPFAM" id="SSF116922">
    <property type="entry name" value="YugE-like"/>
    <property type="match status" value="1"/>
</dbReference>
<keyword evidence="1" id="KW-0614">Plasmid</keyword>
<dbReference type="RefSeq" id="WP_338398748.1">
    <property type="nucleotide sequence ID" value="NZ_AP025294.1"/>
</dbReference>
<dbReference type="Gene3D" id="1.10.340.20">
    <property type="entry name" value="Apc36109-like domain"/>
    <property type="match status" value="1"/>
</dbReference>
<protein>
    <submittedName>
        <fullName evidence="1">Uncharacterized protein</fullName>
    </submittedName>
</protein>
<organism evidence="1 2">
    <name type="scientific">Persicobacter psychrovividus</name>
    <dbReference type="NCBI Taxonomy" id="387638"/>
    <lineage>
        <taxon>Bacteria</taxon>
        <taxon>Pseudomonadati</taxon>
        <taxon>Bacteroidota</taxon>
        <taxon>Cytophagia</taxon>
        <taxon>Cytophagales</taxon>
        <taxon>Persicobacteraceae</taxon>
        <taxon>Persicobacter</taxon>
    </lineage>
</organism>
<name>A0ABM7VKF8_9BACT</name>
<accession>A0ABM7VKF8</accession>
<dbReference type="Proteomes" id="UP001354989">
    <property type="component" value="Plasmid pPP2"/>
</dbReference>
<reference evidence="1 2" key="1">
    <citation type="submission" date="2021-12" db="EMBL/GenBank/DDBJ databases">
        <title>Genome sequencing of bacteria with rrn-lacking chromosome and rrn-plasmid.</title>
        <authorList>
            <person name="Anda M."/>
            <person name="Iwasaki W."/>
        </authorList>
    </citation>
    <scope>NUCLEOTIDE SEQUENCE [LARGE SCALE GENOMIC DNA]</scope>
    <source>
        <strain evidence="1 2">NBRC 101262</strain>
        <plasmid evidence="1 2">pPP2</plasmid>
    </source>
</reference>
<dbReference type="EMBL" id="AP025294">
    <property type="protein sequence ID" value="BDD01474.1"/>
    <property type="molecule type" value="Genomic_DNA"/>
</dbReference>
<keyword evidence="2" id="KW-1185">Reference proteome</keyword>
<dbReference type="InterPro" id="IPR023162">
    <property type="entry name" value="Apc36109-like_dom_sf"/>
</dbReference>
<sequence>MNDIKEKYQEFRNEPFPEGIAGEEIHGIDLVMLDADTAGLLEKFIGYNYKLTRTDFDLLKRLTVELKTVTKELNGQSRRYFATLWNLADRIVRDLTETKRLIENSDSENLHKKWRQHFDRIREILNEWDPLGVADSIEDEYDSINFAAYSALLQNGNTESVKIAIRKYLKEAMEIDETDEKLNEISEKIKNAVQQRI</sequence>
<evidence type="ECO:0000313" key="1">
    <source>
        <dbReference type="EMBL" id="BDD01474.1"/>
    </source>
</evidence>
<proteinExistence type="predicted"/>
<evidence type="ECO:0000313" key="2">
    <source>
        <dbReference type="Proteomes" id="UP001354989"/>
    </source>
</evidence>
<geneLocation type="plasmid" evidence="1 2">
    <name>pPP2</name>
</geneLocation>
<gene>
    <name evidence="1" type="ORF">PEPS_37540</name>
</gene>